<dbReference type="Gene3D" id="2.60.40.10">
    <property type="entry name" value="Immunoglobulins"/>
    <property type="match status" value="6"/>
</dbReference>
<feature type="domain" description="Ig-like" evidence="7">
    <location>
        <begin position="204"/>
        <end position="278"/>
    </location>
</feature>
<sequence>MRTAVILLYTCWSAGVCVSAQSTLLNSIVGETVTFPTAVKEFGFIWKGDLEIAIVTHSVYHVTNSSYGKRLQWDSSSGLFSITGLRRQDAGDYRVLERHRVSKHYQLAVWDPVPRPQVSSRSRVKPSCSVLCSVENGRELTLSWHREGRILSYTSSPNLSTTLSLRLEIEENSAPYSCVAENPARKEIFLVKPEEYCYGSVWKPHIKTSAAQGGRSCSLQCSVQNGRELTLSWRTEGETLSHTRDPNLSTLSLTLEIEASNSTYTCVATNPVNEERTAFLPTQVCGQEGHRPHDAVLYVMFVLRLVEFVLSNVLNSIVGETVTLPAAVKDTGFLLKAGSGIATVVSHSCQITNYSYSARLRWDPSSGLFSLRGLRTEDSGDYTVQDSGANLKTFHLDVWDPVPRPQVSSRSRVKPSCSVLCSVENGRELTLSWHREGQILSYTSSPNLSTPLSLPLEIEENSAPYSCMAANPVSKKTVIGRPEEHCFESVWKPHIKTSAAQGGRSCSLQCSVQNGRELTLSWRTEGETLSHTRDPNLSTLSLTLEIEASNSTYTCVATNPISEERTAFLPTQVCGQEGHRPHDAVLYVMFVLRLVEFVLVTLAVVVLLHLYHKVLTQNSTVRRGQRRYQEADTAL</sequence>
<keyword evidence="9" id="KW-1185">Reference proteome</keyword>
<dbReference type="SUPFAM" id="SSF48726">
    <property type="entry name" value="Immunoglobulin"/>
    <property type="match status" value="4"/>
</dbReference>
<evidence type="ECO:0000256" key="5">
    <source>
        <dbReference type="SAM" id="Phobius"/>
    </source>
</evidence>
<dbReference type="EMBL" id="JAFJMO010000007">
    <property type="protein sequence ID" value="KAJ8271222.1"/>
    <property type="molecule type" value="Genomic_DNA"/>
</dbReference>
<keyword evidence="5" id="KW-1133">Transmembrane helix</keyword>
<evidence type="ECO:0000256" key="3">
    <source>
        <dbReference type="ARBA" id="ARBA00023136"/>
    </source>
</evidence>
<dbReference type="CDD" id="cd00096">
    <property type="entry name" value="Ig"/>
    <property type="match status" value="1"/>
</dbReference>
<evidence type="ECO:0000256" key="6">
    <source>
        <dbReference type="SAM" id="SignalP"/>
    </source>
</evidence>
<evidence type="ECO:0000256" key="1">
    <source>
        <dbReference type="ARBA" id="ARBA00004370"/>
    </source>
</evidence>
<feature type="transmembrane region" description="Helical" evidence="5">
    <location>
        <begin position="584"/>
        <end position="608"/>
    </location>
</feature>
<evidence type="ECO:0000256" key="2">
    <source>
        <dbReference type="ARBA" id="ARBA00022729"/>
    </source>
</evidence>
<dbReference type="InterPro" id="IPR013783">
    <property type="entry name" value="Ig-like_fold"/>
</dbReference>
<feature type="domain" description="Ig-like" evidence="7">
    <location>
        <begin position="493"/>
        <end position="567"/>
    </location>
</feature>
<dbReference type="OrthoDB" id="9835793at2759"/>
<dbReference type="Pfam" id="PF13927">
    <property type="entry name" value="Ig_3"/>
    <property type="match status" value="2"/>
</dbReference>
<protein>
    <recommendedName>
        <fullName evidence="7">Ig-like domain-containing protein</fullName>
    </recommendedName>
</protein>
<dbReference type="InterPro" id="IPR036179">
    <property type="entry name" value="Ig-like_dom_sf"/>
</dbReference>
<feature type="chain" id="PRO_5040315730" description="Ig-like domain-containing protein" evidence="6">
    <location>
        <begin position="20"/>
        <end position="635"/>
    </location>
</feature>
<dbReference type="PANTHER" id="PTHR12080:SF55">
    <property type="entry name" value="LYMPHOCYTE FUNCTION-ASSOCIATED ANTIGEN 3"/>
    <property type="match status" value="1"/>
</dbReference>
<keyword evidence="4" id="KW-0325">Glycoprotein</keyword>
<reference evidence="8" key="1">
    <citation type="journal article" date="2023" name="Science">
        <title>Genome structures resolve the early diversification of teleost fishes.</title>
        <authorList>
            <person name="Parey E."/>
            <person name="Louis A."/>
            <person name="Montfort J."/>
            <person name="Bouchez O."/>
            <person name="Roques C."/>
            <person name="Iampietro C."/>
            <person name="Lluch J."/>
            <person name="Castinel A."/>
            <person name="Donnadieu C."/>
            <person name="Desvignes T."/>
            <person name="Floi Bucao C."/>
            <person name="Jouanno E."/>
            <person name="Wen M."/>
            <person name="Mejri S."/>
            <person name="Dirks R."/>
            <person name="Jansen H."/>
            <person name="Henkel C."/>
            <person name="Chen W.J."/>
            <person name="Zahm M."/>
            <person name="Cabau C."/>
            <person name="Klopp C."/>
            <person name="Thompson A.W."/>
            <person name="Robinson-Rechavi M."/>
            <person name="Braasch I."/>
            <person name="Lecointre G."/>
            <person name="Bobe J."/>
            <person name="Postlethwait J.H."/>
            <person name="Berthelot C."/>
            <person name="Roest Crollius H."/>
            <person name="Guiguen Y."/>
        </authorList>
    </citation>
    <scope>NUCLEOTIDE SEQUENCE</scope>
    <source>
        <strain evidence="8">Concon-B</strain>
    </source>
</reference>
<dbReference type="InterPro" id="IPR007110">
    <property type="entry name" value="Ig-like_dom"/>
</dbReference>
<dbReference type="GO" id="GO:0016020">
    <property type="term" value="C:membrane"/>
    <property type="evidence" value="ECO:0007669"/>
    <property type="project" value="UniProtKB-SubCell"/>
</dbReference>
<comment type="subcellular location">
    <subcellularLocation>
        <location evidence="1">Membrane</location>
    </subcellularLocation>
</comment>
<accession>A0A9Q1DHN7</accession>
<feature type="domain" description="Ig-like" evidence="7">
    <location>
        <begin position="116"/>
        <end position="189"/>
    </location>
</feature>
<evidence type="ECO:0000256" key="4">
    <source>
        <dbReference type="ARBA" id="ARBA00023180"/>
    </source>
</evidence>
<proteinExistence type="predicted"/>
<dbReference type="PROSITE" id="PS50835">
    <property type="entry name" value="IG_LIKE"/>
    <property type="match status" value="4"/>
</dbReference>
<dbReference type="AlphaFoldDB" id="A0A9Q1DHN7"/>
<keyword evidence="5" id="KW-0812">Transmembrane</keyword>
<dbReference type="PANTHER" id="PTHR12080">
    <property type="entry name" value="SIGNALING LYMPHOCYTIC ACTIVATION MOLECULE"/>
    <property type="match status" value="1"/>
</dbReference>
<evidence type="ECO:0000313" key="8">
    <source>
        <dbReference type="EMBL" id="KAJ8271222.1"/>
    </source>
</evidence>
<comment type="caution">
    <text evidence="8">The sequence shown here is derived from an EMBL/GenBank/DDBJ whole genome shotgun (WGS) entry which is preliminary data.</text>
</comment>
<gene>
    <name evidence="8" type="ORF">COCON_G00100810</name>
</gene>
<feature type="domain" description="Ig-like" evidence="7">
    <location>
        <begin position="405"/>
        <end position="479"/>
    </location>
</feature>
<feature type="signal peptide" evidence="6">
    <location>
        <begin position="1"/>
        <end position="19"/>
    </location>
</feature>
<evidence type="ECO:0000313" key="9">
    <source>
        <dbReference type="Proteomes" id="UP001152803"/>
    </source>
</evidence>
<keyword evidence="3 5" id="KW-0472">Membrane</keyword>
<evidence type="ECO:0000259" key="7">
    <source>
        <dbReference type="PROSITE" id="PS50835"/>
    </source>
</evidence>
<dbReference type="Proteomes" id="UP001152803">
    <property type="component" value="Unassembled WGS sequence"/>
</dbReference>
<keyword evidence="2 6" id="KW-0732">Signal</keyword>
<organism evidence="8 9">
    <name type="scientific">Conger conger</name>
    <name type="common">Conger eel</name>
    <name type="synonym">Muraena conger</name>
    <dbReference type="NCBI Taxonomy" id="82655"/>
    <lineage>
        <taxon>Eukaryota</taxon>
        <taxon>Metazoa</taxon>
        <taxon>Chordata</taxon>
        <taxon>Craniata</taxon>
        <taxon>Vertebrata</taxon>
        <taxon>Euteleostomi</taxon>
        <taxon>Actinopterygii</taxon>
        <taxon>Neopterygii</taxon>
        <taxon>Teleostei</taxon>
        <taxon>Anguilliformes</taxon>
        <taxon>Congridae</taxon>
        <taxon>Conger</taxon>
    </lineage>
</organism>
<dbReference type="InterPro" id="IPR015631">
    <property type="entry name" value="CD2/SLAM_rcpt"/>
</dbReference>
<name>A0A9Q1DHN7_CONCO</name>